<keyword evidence="2" id="KW-1185">Reference proteome</keyword>
<dbReference type="Proteomes" id="UP000764837">
    <property type="component" value="Unassembled WGS sequence"/>
</dbReference>
<evidence type="ECO:0000313" key="1">
    <source>
        <dbReference type="EMBL" id="MBM7489245.1"/>
    </source>
</evidence>
<comment type="caution">
    <text evidence="1">The sequence shown here is derived from an EMBL/GenBank/DDBJ whole genome shotgun (WGS) entry which is preliminary data.</text>
</comment>
<evidence type="ECO:0008006" key="3">
    <source>
        <dbReference type="Google" id="ProtNLM"/>
    </source>
</evidence>
<sequence length="103" mass="11542">MYWTEDRWRFQHLVEVLSGRADAQAEAEMGAPLDTRLADSLVDVMAGEEQLGLDTLCVNVLDYRVRLTGGEYATITDLAERWDLDVRVIGGLNELVILDDASE</sequence>
<proteinExistence type="predicted"/>
<accession>A0ABS2LM35</accession>
<evidence type="ECO:0000313" key="2">
    <source>
        <dbReference type="Proteomes" id="UP000764837"/>
    </source>
</evidence>
<dbReference type="EMBL" id="JAFBBP010000001">
    <property type="protein sequence ID" value="MBM7489245.1"/>
    <property type="molecule type" value="Genomic_DNA"/>
</dbReference>
<dbReference type="RefSeq" id="WP_204940660.1">
    <property type="nucleotide sequence ID" value="NZ_JAFBBP010000001.1"/>
</dbReference>
<gene>
    <name evidence="1" type="ORF">JOD64_000467</name>
</gene>
<organism evidence="1 2">
    <name type="scientific">Micromonospora luteifusca</name>
    <dbReference type="NCBI Taxonomy" id="709860"/>
    <lineage>
        <taxon>Bacteria</taxon>
        <taxon>Bacillati</taxon>
        <taxon>Actinomycetota</taxon>
        <taxon>Actinomycetes</taxon>
        <taxon>Micromonosporales</taxon>
        <taxon>Micromonosporaceae</taxon>
        <taxon>Micromonospora</taxon>
    </lineage>
</organism>
<protein>
    <recommendedName>
        <fullName evidence="3">MafI family immunity protein</fullName>
    </recommendedName>
</protein>
<name>A0ABS2LM35_9ACTN</name>
<reference evidence="1 2" key="1">
    <citation type="submission" date="2021-01" db="EMBL/GenBank/DDBJ databases">
        <title>Sequencing the genomes of 1000 actinobacteria strains.</title>
        <authorList>
            <person name="Klenk H.-P."/>
        </authorList>
    </citation>
    <scope>NUCLEOTIDE SEQUENCE [LARGE SCALE GENOMIC DNA]</scope>
    <source>
        <strain evidence="1 2">DSM 100204</strain>
    </source>
</reference>